<dbReference type="Proteomes" id="UP001156905">
    <property type="component" value="Unassembled WGS sequence"/>
</dbReference>
<keyword evidence="2" id="KW-1185">Reference proteome</keyword>
<gene>
    <name evidence="1" type="ORF">GCM10007857_20300</name>
</gene>
<accession>A0ABQ6AT20</accession>
<dbReference type="RefSeq" id="WP_284264404.1">
    <property type="nucleotide sequence ID" value="NZ_BSOW01000006.1"/>
</dbReference>
<name>A0ABQ6AT20_9BRAD</name>
<protein>
    <recommendedName>
        <fullName evidence="3">Secretin/TonB short N-terminal domain-containing protein</fullName>
    </recommendedName>
</protein>
<evidence type="ECO:0000313" key="2">
    <source>
        <dbReference type="Proteomes" id="UP001156905"/>
    </source>
</evidence>
<reference evidence="2" key="1">
    <citation type="journal article" date="2019" name="Int. J. Syst. Evol. Microbiol.">
        <title>The Global Catalogue of Microorganisms (GCM) 10K type strain sequencing project: providing services to taxonomists for standard genome sequencing and annotation.</title>
        <authorList>
            <consortium name="The Broad Institute Genomics Platform"/>
            <consortium name="The Broad Institute Genome Sequencing Center for Infectious Disease"/>
            <person name="Wu L."/>
            <person name="Ma J."/>
        </authorList>
    </citation>
    <scope>NUCLEOTIDE SEQUENCE [LARGE SCALE GENOMIC DNA]</scope>
    <source>
        <strain evidence="2">NBRC 102520</strain>
    </source>
</reference>
<evidence type="ECO:0000313" key="1">
    <source>
        <dbReference type="EMBL" id="GLR85319.1"/>
    </source>
</evidence>
<organism evidence="1 2">
    <name type="scientific">Bradyrhizobium iriomotense</name>
    <dbReference type="NCBI Taxonomy" id="441950"/>
    <lineage>
        <taxon>Bacteria</taxon>
        <taxon>Pseudomonadati</taxon>
        <taxon>Pseudomonadota</taxon>
        <taxon>Alphaproteobacteria</taxon>
        <taxon>Hyphomicrobiales</taxon>
        <taxon>Nitrobacteraceae</taxon>
        <taxon>Bradyrhizobium</taxon>
    </lineage>
</organism>
<sequence length="136" mass="14573">MLLAAVSASLLAGDCAATAEVQVDGRPDAVHIEARDATLHDVLAALHDRFNLRYRTSNALETQTSGVFDGPLSRVAARLLDGYDYAMRITPDGVDLLVLGRQQSSSAVVIAVTPANAARPPLTAAERRHYENAHLR</sequence>
<proteinExistence type="predicted"/>
<evidence type="ECO:0008006" key="3">
    <source>
        <dbReference type="Google" id="ProtNLM"/>
    </source>
</evidence>
<comment type="caution">
    <text evidence="1">The sequence shown here is derived from an EMBL/GenBank/DDBJ whole genome shotgun (WGS) entry which is preliminary data.</text>
</comment>
<dbReference type="EMBL" id="BSOW01000006">
    <property type="protein sequence ID" value="GLR85319.1"/>
    <property type="molecule type" value="Genomic_DNA"/>
</dbReference>